<evidence type="ECO:0000313" key="2">
    <source>
        <dbReference type="Proteomes" id="UP000695802"/>
    </source>
</evidence>
<sequence>MKALRAPKPGDLFYIPAVDAADAPGFVIARYIELIPPALGHLVEVFADFHTQIPASIAQVDRSRRLFRPIFCSLRFSAIPRWKILFSDPGYTKADSRYDAIQFAFETDLWIGGTSHPATAERLAGIEPSICWRMDHLMIRVIAHLRGAIAENACMEHFALPEDLRVDSEVALERVRKAAHNMQTLLGSK</sequence>
<dbReference type="Proteomes" id="UP000695802">
    <property type="component" value="Unassembled WGS sequence"/>
</dbReference>
<keyword evidence="2" id="KW-1185">Reference proteome</keyword>
<comment type="caution">
    <text evidence="1">The sequence shown here is derived from an EMBL/GenBank/DDBJ whole genome shotgun (WGS) entry which is preliminary data.</text>
</comment>
<accession>A0ABS3B1Y7</accession>
<proteinExistence type="predicted"/>
<reference evidence="1 2" key="1">
    <citation type="submission" date="2021-02" db="EMBL/GenBank/DDBJ databases">
        <title>Taxonomically Unique Crown Gall-Associated Xanthomonas Stains Have Deficiency in Virulence Repertories.</title>
        <authorList>
            <person name="Mafakheri H."/>
            <person name="Taghavi S.M."/>
            <person name="Dimkic I."/>
            <person name="Nemanja K."/>
            <person name="Osdaghi E."/>
        </authorList>
    </citation>
    <scope>NUCLEOTIDE SEQUENCE [LARGE SCALE GENOMIC DNA]</scope>
    <source>
        <strain evidence="1 2">FX4</strain>
    </source>
</reference>
<evidence type="ECO:0000313" key="1">
    <source>
        <dbReference type="EMBL" id="MBN6102330.1"/>
    </source>
</evidence>
<gene>
    <name evidence="1" type="ORF">JR064_09150</name>
</gene>
<protein>
    <submittedName>
        <fullName evidence="1">Uncharacterized protein</fullName>
    </submittedName>
</protein>
<dbReference type="EMBL" id="JAFIWB010000007">
    <property type="protein sequence ID" value="MBN6102330.1"/>
    <property type="molecule type" value="Genomic_DNA"/>
</dbReference>
<dbReference type="RefSeq" id="WP_206229523.1">
    <property type="nucleotide sequence ID" value="NZ_JAFIWB010000007.1"/>
</dbReference>
<name>A0ABS3B1Y7_9XANT</name>
<organism evidence="1 2">
    <name type="scientific">Xanthomonas bonasiae</name>
    <dbReference type="NCBI Taxonomy" id="2810351"/>
    <lineage>
        <taxon>Bacteria</taxon>
        <taxon>Pseudomonadati</taxon>
        <taxon>Pseudomonadota</taxon>
        <taxon>Gammaproteobacteria</taxon>
        <taxon>Lysobacterales</taxon>
        <taxon>Lysobacteraceae</taxon>
        <taxon>Xanthomonas</taxon>
    </lineage>
</organism>